<sequence>MNNIRKQLRSLKHIAPNAQKKASFRHVLEHRVRADMHMHSEHIVIQRASWTAFLRPLFHAPSFALAIVIVILGSGGGIAFASQSAIPGTTLYGMKLKTEQARMTLTRDEKKKAALHIEFASRRMHEIEQLINSDINDDAIVTETVAHYEHELSEGESLLKKDPEAAYSATALLAATESHKDTITALKKKIAARSHGQINDDLDDAYEHAESHSDTALLTALSATATSSNATTLSDTVIETSRKKIRSLEKDIQERKRAIENARQGRAGDNAETIEATTKLEDAETIIKNAKTRLENEEYRESIERSIKARALMKEVSSLEKERDRREKQEDKERSDEHSDDESAQDRD</sequence>
<feature type="region of interest" description="Disordered" evidence="1">
    <location>
        <begin position="314"/>
        <end position="348"/>
    </location>
</feature>
<protein>
    <recommendedName>
        <fullName evidence="3">DUF5667 domain-containing protein</fullName>
    </recommendedName>
</protein>
<dbReference type="Proteomes" id="UP000176639">
    <property type="component" value="Unassembled WGS sequence"/>
</dbReference>
<feature type="compositionally biased region" description="Acidic residues" evidence="1">
    <location>
        <begin position="338"/>
        <end position="348"/>
    </location>
</feature>
<feature type="domain" description="DUF5667" evidence="3">
    <location>
        <begin position="85"/>
        <end position="191"/>
    </location>
</feature>
<proteinExistence type="predicted"/>
<evidence type="ECO:0000256" key="1">
    <source>
        <dbReference type="SAM" id="MobiDB-lite"/>
    </source>
</evidence>
<dbReference type="InterPro" id="IPR043725">
    <property type="entry name" value="DUF5667"/>
</dbReference>
<gene>
    <name evidence="4" type="ORF">A2Z10_01605</name>
</gene>
<organism evidence="4 5">
    <name type="scientific">Candidatus Azambacteria bacterium RBG_16_47_10</name>
    <dbReference type="NCBI Taxonomy" id="1797292"/>
    <lineage>
        <taxon>Bacteria</taxon>
        <taxon>Candidatus Azamiibacteriota</taxon>
    </lineage>
</organism>
<name>A0A1F5AZI9_9BACT</name>
<evidence type="ECO:0000313" key="5">
    <source>
        <dbReference type="Proteomes" id="UP000176639"/>
    </source>
</evidence>
<feature type="compositionally biased region" description="Basic and acidic residues" evidence="1">
    <location>
        <begin position="317"/>
        <end position="337"/>
    </location>
</feature>
<comment type="caution">
    <text evidence="4">The sequence shown here is derived from an EMBL/GenBank/DDBJ whole genome shotgun (WGS) entry which is preliminary data.</text>
</comment>
<evidence type="ECO:0000313" key="4">
    <source>
        <dbReference type="EMBL" id="OGD23808.1"/>
    </source>
</evidence>
<evidence type="ECO:0000256" key="2">
    <source>
        <dbReference type="SAM" id="Phobius"/>
    </source>
</evidence>
<feature type="transmembrane region" description="Helical" evidence="2">
    <location>
        <begin position="57"/>
        <end position="81"/>
    </location>
</feature>
<dbReference type="AlphaFoldDB" id="A0A1F5AZI9"/>
<reference evidence="4 5" key="1">
    <citation type="journal article" date="2016" name="Nat. Commun.">
        <title>Thousands of microbial genomes shed light on interconnected biogeochemical processes in an aquifer system.</title>
        <authorList>
            <person name="Anantharaman K."/>
            <person name="Brown C.T."/>
            <person name="Hug L.A."/>
            <person name="Sharon I."/>
            <person name="Castelle C.J."/>
            <person name="Probst A.J."/>
            <person name="Thomas B.C."/>
            <person name="Singh A."/>
            <person name="Wilkins M.J."/>
            <person name="Karaoz U."/>
            <person name="Brodie E.L."/>
            <person name="Williams K.H."/>
            <person name="Hubbard S.S."/>
            <person name="Banfield J.F."/>
        </authorList>
    </citation>
    <scope>NUCLEOTIDE SEQUENCE [LARGE SCALE GENOMIC DNA]</scope>
</reference>
<keyword evidence="2" id="KW-0472">Membrane</keyword>
<keyword evidence="2" id="KW-1133">Transmembrane helix</keyword>
<dbReference type="EMBL" id="MEYI01000027">
    <property type="protein sequence ID" value="OGD23808.1"/>
    <property type="molecule type" value="Genomic_DNA"/>
</dbReference>
<accession>A0A1F5AZI9</accession>
<keyword evidence="2" id="KW-0812">Transmembrane</keyword>
<evidence type="ECO:0000259" key="3">
    <source>
        <dbReference type="Pfam" id="PF18915"/>
    </source>
</evidence>
<dbReference type="Pfam" id="PF18915">
    <property type="entry name" value="DUF5667"/>
    <property type="match status" value="1"/>
</dbReference>